<dbReference type="RefSeq" id="WP_140726304.1">
    <property type="nucleotide sequence ID" value="NZ_BNBA01000019.1"/>
</dbReference>
<protein>
    <recommendedName>
        <fullName evidence="1">DUF403 domain-containing protein</fullName>
    </recommendedName>
</protein>
<evidence type="ECO:0000313" key="2">
    <source>
        <dbReference type="EMBL" id="GHH55809.1"/>
    </source>
</evidence>
<evidence type="ECO:0000259" key="1">
    <source>
        <dbReference type="Pfam" id="PF04168"/>
    </source>
</evidence>
<accession>A0A919KIJ6</accession>
<reference evidence="2" key="2">
    <citation type="submission" date="2020-09" db="EMBL/GenBank/DDBJ databases">
        <authorList>
            <person name="Sun Q."/>
            <person name="Ohkuma M."/>
        </authorList>
    </citation>
    <scope>NUCLEOTIDE SEQUENCE</scope>
    <source>
        <strain evidence="2">JCM 13306</strain>
    </source>
</reference>
<dbReference type="AlphaFoldDB" id="A0A919KIJ6"/>
<dbReference type="EMBL" id="BNBA01000019">
    <property type="protein sequence ID" value="GHH55809.1"/>
    <property type="molecule type" value="Genomic_DNA"/>
</dbReference>
<dbReference type="InterPro" id="IPR051680">
    <property type="entry name" value="ATP-dep_Glu-Cys_Ligase-2"/>
</dbReference>
<feature type="domain" description="DUF403" evidence="1">
    <location>
        <begin position="1"/>
        <end position="311"/>
    </location>
</feature>
<organism evidence="2 3">
    <name type="scientific">Xanthomonas boreopolis</name>
    <dbReference type="NCBI Taxonomy" id="86183"/>
    <lineage>
        <taxon>Bacteria</taxon>
        <taxon>Pseudomonadati</taxon>
        <taxon>Pseudomonadota</taxon>
        <taxon>Gammaproteobacteria</taxon>
        <taxon>Lysobacterales</taxon>
        <taxon>Lysobacteraceae</taxon>
        <taxon>Xanthomonas</taxon>
    </lineage>
</organism>
<evidence type="ECO:0000313" key="3">
    <source>
        <dbReference type="Proteomes" id="UP000623958"/>
    </source>
</evidence>
<dbReference type="PANTHER" id="PTHR34595:SF7">
    <property type="entry name" value="SLL1039 PROTEIN"/>
    <property type="match status" value="1"/>
</dbReference>
<comment type="caution">
    <text evidence="2">The sequence shown here is derived from an EMBL/GenBank/DDBJ whole genome shotgun (WGS) entry which is preliminary data.</text>
</comment>
<reference evidence="2" key="1">
    <citation type="journal article" date="2014" name="Int. J. Syst. Evol. Microbiol.">
        <title>Complete genome sequence of Corynebacterium casei LMG S-19264T (=DSM 44701T), isolated from a smear-ripened cheese.</title>
        <authorList>
            <consortium name="US DOE Joint Genome Institute (JGI-PGF)"/>
            <person name="Walter F."/>
            <person name="Albersmeier A."/>
            <person name="Kalinowski J."/>
            <person name="Ruckert C."/>
        </authorList>
    </citation>
    <scope>NUCLEOTIDE SEQUENCE</scope>
    <source>
        <strain evidence="2">JCM 13306</strain>
    </source>
</reference>
<gene>
    <name evidence="2" type="ORF">GCM10009090_24640</name>
</gene>
<sequence>MLSRVADNLYWFSRYLRRAENTARLVSVGSLLQLDLPRSVRFAWRPMIDTVGAGELFNLWFPNAGDDVGDTDVVRFLLLDERNPSSLRSSLENAREILRRIRDTLPQEAWEAVNDLHLHIGAEGERCVGRRYRMEFLNRITDACLKVSGLLTANVSRDIGFQFMRLGTAIEQADMTTRIIDAAASGLVTPRQADDREAYRNMQWMNALRALAAYQMYRRHVRQRVSGEQALRFLLQNNEFPRSVQFCLSRAAHILPGMPPRPAVERALMRVSGMIRNADPVWLAAHEPTVFMDEIQLRLGELHGAIAEAYFSS</sequence>
<proteinExistence type="predicted"/>
<dbReference type="PANTHER" id="PTHR34595">
    <property type="entry name" value="BLR5612 PROTEIN"/>
    <property type="match status" value="1"/>
</dbReference>
<dbReference type="Pfam" id="PF04168">
    <property type="entry name" value="Alpha-E"/>
    <property type="match status" value="1"/>
</dbReference>
<name>A0A919KIJ6_9XANT</name>
<dbReference type="InterPro" id="IPR007296">
    <property type="entry name" value="DUF403"/>
</dbReference>
<dbReference type="Proteomes" id="UP000623958">
    <property type="component" value="Unassembled WGS sequence"/>
</dbReference>
<keyword evidence="3" id="KW-1185">Reference proteome</keyword>